<evidence type="ECO:0000313" key="2">
    <source>
        <dbReference type="Proteomes" id="UP000054498"/>
    </source>
</evidence>
<accession>A0A0D2NS60</accession>
<dbReference type="KEGG" id="mng:MNEG_0844"/>
<name>A0A0D2NS60_9CHLO</name>
<keyword evidence="2" id="KW-1185">Reference proteome</keyword>
<organism evidence="1 2">
    <name type="scientific">Monoraphidium neglectum</name>
    <dbReference type="NCBI Taxonomy" id="145388"/>
    <lineage>
        <taxon>Eukaryota</taxon>
        <taxon>Viridiplantae</taxon>
        <taxon>Chlorophyta</taxon>
        <taxon>core chlorophytes</taxon>
        <taxon>Chlorophyceae</taxon>
        <taxon>CS clade</taxon>
        <taxon>Sphaeropleales</taxon>
        <taxon>Selenastraceae</taxon>
        <taxon>Monoraphidium</taxon>
    </lineage>
</organism>
<gene>
    <name evidence="1" type="ORF">MNEG_0844</name>
</gene>
<proteinExistence type="predicted"/>
<dbReference type="EMBL" id="KK100294">
    <property type="protein sequence ID" value="KIZ07106.1"/>
    <property type="molecule type" value="Genomic_DNA"/>
</dbReference>
<dbReference type="RefSeq" id="XP_013906125.1">
    <property type="nucleotide sequence ID" value="XM_014050671.1"/>
</dbReference>
<dbReference type="GeneID" id="25726962"/>
<dbReference type="AlphaFoldDB" id="A0A0D2NS60"/>
<reference evidence="1 2" key="1">
    <citation type="journal article" date="2013" name="BMC Genomics">
        <title>Reconstruction of the lipid metabolism for the microalga Monoraphidium neglectum from its genome sequence reveals characteristics suitable for biofuel production.</title>
        <authorList>
            <person name="Bogen C."/>
            <person name="Al-Dilaimi A."/>
            <person name="Albersmeier A."/>
            <person name="Wichmann J."/>
            <person name="Grundmann M."/>
            <person name="Rupp O."/>
            <person name="Lauersen K.J."/>
            <person name="Blifernez-Klassen O."/>
            <person name="Kalinowski J."/>
            <person name="Goesmann A."/>
            <person name="Mussgnug J.H."/>
            <person name="Kruse O."/>
        </authorList>
    </citation>
    <scope>NUCLEOTIDE SEQUENCE [LARGE SCALE GENOMIC DNA]</scope>
    <source>
        <strain evidence="1 2">SAG 48.87</strain>
    </source>
</reference>
<dbReference type="Proteomes" id="UP000054498">
    <property type="component" value="Unassembled WGS sequence"/>
</dbReference>
<evidence type="ECO:0000313" key="1">
    <source>
        <dbReference type="EMBL" id="KIZ07106.1"/>
    </source>
</evidence>
<sequence>MSELLAEIEARRGADFDVDVAAERPPAPFNSSAPQRRGPSLLRVLRRLNADAAALAAERGADDPAAIAAAHAAADLLREGRAMLHGFGITSQGARRTQALMQRYNDELAAKQEQQDRDVADHLRTMIELLPPRWRQNWEYGTPYDMMMRNVGSINTSAIYKWACTESIFYEEPTARPEDRWIPTGMECSVAEAIAAAGGPLKDHPSWSLPHTITGLHVIIDRSPWDDSRRRDRALEFGATTAPQQPAFDVDADSLLPMRRPQPVCPAEPTPSASCQWSAPAAPRRLRLQPPRPALTAAWWATPAAAISHEQASIFSLPAFNSALPTVTSAAAGACVAQRVMLTGRSAAVAAAGMGDHAPCLLAYHAAAAAPPAPCDQVKPADTAGRKKRWWGRRAAACAASGVLLGGLHLLCSAGSAAAGLLALTT</sequence>
<protein>
    <submittedName>
        <fullName evidence="1">Uncharacterized protein</fullName>
    </submittedName>
</protein>